<evidence type="ECO:0000313" key="2">
    <source>
        <dbReference type="Proteomes" id="UP001549106"/>
    </source>
</evidence>
<dbReference type="EMBL" id="JBEPMJ010000061">
    <property type="protein sequence ID" value="MET3752538.1"/>
    <property type="molecule type" value="Genomic_DNA"/>
</dbReference>
<evidence type="ECO:0000313" key="1">
    <source>
        <dbReference type="EMBL" id="MET3752538.1"/>
    </source>
</evidence>
<accession>A0ABV2M7U4</accession>
<keyword evidence="2" id="KW-1185">Reference proteome</keyword>
<proteinExistence type="predicted"/>
<reference evidence="1 2" key="1">
    <citation type="submission" date="2024-06" db="EMBL/GenBank/DDBJ databases">
        <title>Genomic Encyclopedia of Type Strains, Phase IV (KMG-IV): sequencing the most valuable type-strain genomes for metagenomic binning, comparative biology and taxonomic classification.</title>
        <authorList>
            <person name="Goeker M."/>
        </authorList>
    </citation>
    <scope>NUCLEOTIDE SEQUENCE [LARGE SCALE GENOMIC DNA]</scope>
    <source>
        <strain evidence="1 2">DSM 29492</strain>
    </source>
</reference>
<sequence>MIVIDQVEYEVDYRFARQRIRLRYSPDMKEIFIVEADGTLAPIRLLNKTENALIKREKVRLCKGDE</sequence>
<dbReference type="Proteomes" id="UP001549106">
    <property type="component" value="Unassembled WGS sequence"/>
</dbReference>
<organism evidence="1 2">
    <name type="scientific">Blautia caecimuris</name>
    <dbReference type="NCBI Taxonomy" id="1796615"/>
    <lineage>
        <taxon>Bacteria</taxon>
        <taxon>Bacillati</taxon>
        <taxon>Bacillota</taxon>
        <taxon>Clostridia</taxon>
        <taxon>Lachnospirales</taxon>
        <taxon>Lachnospiraceae</taxon>
        <taxon>Blautia</taxon>
    </lineage>
</organism>
<name>A0ABV2M7U4_9FIRM</name>
<gene>
    <name evidence="1" type="ORF">ABID24_003812</name>
</gene>
<comment type="caution">
    <text evidence="1">The sequence shown here is derived from an EMBL/GenBank/DDBJ whole genome shotgun (WGS) entry which is preliminary data.</text>
</comment>
<protein>
    <submittedName>
        <fullName evidence="1">Uncharacterized protein</fullName>
    </submittedName>
</protein>